<evidence type="ECO:0000313" key="3">
    <source>
        <dbReference type="Proteomes" id="UP000534783"/>
    </source>
</evidence>
<evidence type="ECO:0000313" key="2">
    <source>
        <dbReference type="EMBL" id="NKE73485.1"/>
    </source>
</evidence>
<dbReference type="Gene3D" id="3.40.50.720">
    <property type="entry name" value="NAD(P)-binding Rossmann-like Domain"/>
    <property type="match status" value="1"/>
</dbReference>
<protein>
    <submittedName>
        <fullName evidence="2">PRTRC system ThiF family protein</fullName>
    </submittedName>
</protein>
<dbReference type="GO" id="GO:0008641">
    <property type="term" value="F:ubiquitin-like modifier activating enzyme activity"/>
    <property type="evidence" value="ECO:0007669"/>
    <property type="project" value="InterPro"/>
</dbReference>
<dbReference type="NCBIfam" id="TIGR03736">
    <property type="entry name" value="PRTRC_ThiF"/>
    <property type="match status" value="1"/>
</dbReference>
<proteinExistence type="predicted"/>
<comment type="caution">
    <text evidence="2">The sequence shown here is derived from an EMBL/GenBank/DDBJ whole genome shotgun (WGS) entry which is preliminary data.</text>
</comment>
<dbReference type="AlphaFoldDB" id="A0A7X6DUD9"/>
<sequence>MPLRLLFRGGASLEEGERERTVKHYVRLAARNQEVPIHLVGAGGTGSVLAVRLCKLNLALKALGHPGIDVSIFDPDTVSEANVGRTIYFEPDVGRPKASILATRINQSTGFSWRAVPTEYDPGEQQAAPILITAVDTGRAREEIGRAIKNNDDATYWVDCGNSQYHGQVVIGTVHPVPQPEKEDVIGRLPTVLDLYPDIADPEKEKDQGPSCSLEAALSQQDLFINEHVALEASQILWRLFQKGCLEYSAVYVSLTPRNTRTLPIDPKAWERFGYRMDSKCLHAR</sequence>
<dbReference type="InterPro" id="IPR035985">
    <property type="entry name" value="Ubiquitin-activating_enz"/>
</dbReference>
<accession>A0A7X6DUD9</accession>
<evidence type="ECO:0000259" key="1">
    <source>
        <dbReference type="Pfam" id="PF00899"/>
    </source>
</evidence>
<reference evidence="2 3" key="1">
    <citation type="journal article" date="2020" name="Nature">
        <title>Bacterial chemolithoautotrophy via manganese oxidation.</title>
        <authorList>
            <person name="Yu H."/>
            <person name="Leadbetter J.R."/>
        </authorList>
    </citation>
    <scope>NUCLEOTIDE SEQUENCE [LARGE SCALE GENOMIC DNA]</scope>
    <source>
        <strain evidence="2 3">Mn-1</strain>
    </source>
</reference>
<dbReference type="EMBL" id="VTOW01000007">
    <property type="protein sequence ID" value="NKE73485.1"/>
    <property type="molecule type" value="Genomic_DNA"/>
</dbReference>
<dbReference type="CDD" id="cd01483">
    <property type="entry name" value="E1_enzyme_family"/>
    <property type="match status" value="1"/>
</dbReference>
<feature type="domain" description="THIF-type NAD/FAD binding fold" evidence="1">
    <location>
        <begin position="36"/>
        <end position="237"/>
    </location>
</feature>
<dbReference type="Pfam" id="PF00899">
    <property type="entry name" value="ThiF"/>
    <property type="match status" value="1"/>
</dbReference>
<dbReference type="InterPro" id="IPR000594">
    <property type="entry name" value="ThiF_NAD_FAD-bd"/>
</dbReference>
<dbReference type="InterPro" id="IPR022500">
    <property type="entry name" value="PRTRC_ThiF"/>
</dbReference>
<organism evidence="2 3">
    <name type="scientific">Candidatus Manganitrophus noduliformans</name>
    <dbReference type="NCBI Taxonomy" id="2606439"/>
    <lineage>
        <taxon>Bacteria</taxon>
        <taxon>Pseudomonadati</taxon>
        <taxon>Nitrospirota</taxon>
        <taxon>Nitrospiria</taxon>
        <taxon>Candidatus Troglogloeales</taxon>
        <taxon>Candidatus Manganitrophaceae</taxon>
        <taxon>Candidatus Manganitrophus</taxon>
    </lineage>
</organism>
<dbReference type="Proteomes" id="UP000534783">
    <property type="component" value="Unassembled WGS sequence"/>
</dbReference>
<dbReference type="SUPFAM" id="SSF69572">
    <property type="entry name" value="Activating enzymes of the ubiquitin-like proteins"/>
    <property type="match status" value="1"/>
</dbReference>
<gene>
    <name evidence="2" type="ORF">MNODULE_22245</name>
</gene>
<name>A0A7X6DUD9_9BACT</name>
<keyword evidence="3" id="KW-1185">Reference proteome</keyword>